<dbReference type="GO" id="GO:0005737">
    <property type="term" value="C:cytoplasm"/>
    <property type="evidence" value="ECO:0007669"/>
    <property type="project" value="TreeGrafter"/>
</dbReference>
<feature type="region of interest" description="Disordered" evidence="1">
    <location>
        <begin position="468"/>
        <end position="552"/>
    </location>
</feature>
<feature type="region of interest" description="Disordered" evidence="1">
    <location>
        <begin position="158"/>
        <end position="178"/>
    </location>
</feature>
<feature type="region of interest" description="Disordered" evidence="1">
    <location>
        <begin position="195"/>
        <end position="223"/>
    </location>
</feature>
<dbReference type="CDD" id="cd06257">
    <property type="entry name" value="DnaJ"/>
    <property type="match status" value="1"/>
</dbReference>
<dbReference type="PANTHER" id="PTHR23172">
    <property type="entry name" value="AUXILIN/CYCLIN G-ASSOCIATED KINASE-RELATED"/>
    <property type="match status" value="1"/>
</dbReference>
<dbReference type="GO" id="GO:0031982">
    <property type="term" value="C:vesicle"/>
    <property type="evidence" value="ECO:0007669"/>
    <property type="project" value="TreeGrafter"/>
</dbReference>
<protein>
    <recommendedName>
        <fullName evidence="3">J domain-containing protein</fullName>
    </recommendedName>
</protein>
<accession>A0A7C9AZD0</accession>
<reference evidence="2" key="1">
    <citation type="journal article" date="2013" name="J. Plant Res.">
        <title>Effect of fungi and light on seed germination of three Opuntia species from semiarid lands of central Mexico.</title>
        <authorList>
            <person name="Delgado-Sanchez P."/>
            <person name="Jimenez-Bremont J.F."/>
            <person name="Guerrero-Gonzalez Mde L."/>
            <person name="Flores J."/>
        </authorList>
    </citation>
    <scope>NUCLEOTIDE SEQUENCE</scope>
    <source>
        <tissue evidence="2">Cladode</tissue>
    </source>
</reference>
<dbReference type="GO" id="GO:0072318">
    <property type="term" value="P:clathrin coat disassembly"/>
    <property type="evidence" value="ECO:0007669"/>
    <property type="project" value="TreeGrafter"/>
</dbReference>
<dbReference type="EMBL" id="GISG01285047">
    <property type="protein sequence ID" value="MBA4679914.1"/>
    <property type="molecule type" value="Transcribed_RNA"/>
</dbReference>
<dbReference type="FunFam" id="1.10.287.110:FF:000043">
    <property type="entry name" value="J-domain protein required for chloroplast accumulation response 1"/>
    <property type="match status" value="1"/>
</dbReference>
<feature type="compositionally biased region" description="Polar residues" evidence="1">
    <location>
        <begin position="539"/>
        <end position="550"/>
    </location>
</feature>
<feature type="compositionally biased region" description="Basic and acidic residues" evidence="1">
    <location>
        <begin position="1"/>
        <end position="10"/>
    </location>
</feature>
<feature type="compositionally biased region" description="Low complexity" evidence="1">
    <location>
        <begin position="158"/>
        <end position="173"/>
    </location>
</feature>
<feature type="region of interest" description="Disordered" evidence="1">
    <location>
        <begin position="326"/>
        <end position="377"/>
    </location>
</feature>
<feature type="compositionally biased region" description="Low complexity" evidence="1">
    <location>
        <begin position="327"/>
        <end position="337"/>
    </location>
</feature>
<feature type="region of interest" description="Disordered" evidence="1">
    <location>
        <begin position="91"/>
        <end position="142"/>
    </location>
</feature>
<proteinExistence type="predicted"/>
<dbReference type="SUPFAM" id="SSF46565">
    <property type="entry name" value="Chaperone J-domain"/>
    <property type="match status" value="1"/>
</dbReference>
<feature type="compositionally biased region" description="Polar residues" evidence="1">
    <location>
        <begin position="97"/>
        <end position="108"/>
    </location>
</feature>
<feature type="compositionally biased region" description="Basic and acidic residues" evidence="1">
    <location>
        <begin position="485"/>
        <end position="498"/>
    </location>
</feature>
<feature type="compositionally biased region" description="Basic and acidic residues" evidence="1">
    <location>
        <begin position="338"/>
        <end position="359"/>
    </location>
</feature>
<evidence type="ECO:0000256" key="1">
    <source>
        <dbReference type="SAM" id="MobiDB-lite"/>
    </source>
</evidence>
<dbReference type="InterPro" id="IPR001623">
    <property type="entry name" value="DnaJ_domain"/>
</dbReference>
<reference evidence="2" key="2">
    <citation type="submission" date="2020-07" db="EMBL/GenBank/DDBJ databases">
        <authorList>
            <person name="Vera ALvarez R."/>
            <person name="Arias-Moreno D.M."/>
            <person name="Jimenez-Jacinto V."/>
            <person name="Jimenez-Bremont J.F."/>
            <person name="Swaminathan K."/>
            <person name="Moose S.P."/>
            <person name="Guerrero-Gonzalez M.L."/>
            <person name="Marino-Ramirez L."/>
            <person name="Landsman D."/>
            <person name="Rodriguez-Kessler M."/>
            <person name="Delgado-Sanchez P."/>
        </authorList>
    </citation>
    <scope>NUCLEOTIDE SEQUENCE</scope>
    <source>
        <tissue evidence="2">Cladode</tissue>
    </source>
</reference>
<dbReference type="Gene3D" id="1.10.287.110">
    <property type="entry name" value="DnaJ domain"/>
    <property type="match status" value="1"/>
</dbReference>
<name>A0A7C9AZD0_OPUST</name>
<sequence length="697" mass="77354">MASISPRERVLLGYGPGSPSSFHTERSSEVDFSDVFGGPPRRFSIQESRDGSIDSVDGETFRNSFLGFGEKPVFGNEMGVRRRYPSEDFFDDIFRGDQSSPSCSQSPRTVPARDSFSSGPASRVMSPSRPLPPSAEPFPSPEKFSLPVRVTSSDFVASSSAPQSWNSPSSYSSRFNQTTQSRDILHADARLPYRPSPLSLQNAVDSKESPKAAKLQDKHGTAKDSKRSVILLDSNQFHFSIYKWAGKGVPLVMPIRRRGPSRSKESIKINRCLSDTKRGGIDIVVGKNQKVDVPDDQSLSFKTSGSTLLHSKSAESQTLNDIAQELSKSASNSSNAHSTEKQVKGVDSHGLEDLKESHRLPAKGSFSPEQSKVNNPKSPERIKKFHLKTLTSFLQDESKDETVIVEKVGKERKAKDKEKLSLDDFVPSHKVHKVKADSLRAAKDDPRKGEAATASKVKDFVKIFNQESSSEAARHVQGQNRSRRWKDTNRTFEVDNESKSTTNNHDEEEASSINWETTAAEDSEMANGDSFPSGKHQFEVNSSGGASATPIQALDNEPITNDVRDFSSNMKTMPEDGTLTKILVQDRVIQAQVEKKDEMKSYENKIRQWSKGKEGNIRALLSTLQYVLWPNSGWKPVPLVEIIEANAVKRAYQKALLRLHPDKLQQKGAAAHEKFIAEKVFDVLQDAWDHFNSLGAL</sequence>
<evidence type="ECO:0000313" key="2">
    <source>
        <dbReference type="EMBL" id="MBA4679914.1"/>
    </source>
</evidence>
<feature type="region of interest" description="Disordered" evidence="1">
    <location>
        <begin position="1"/>
        <end position="56"/>
    </location>
</feature>
<organism evidence="2">
    <name type="scientific">Opuntia streptacantha</name>
    <name type="common">Prickly pear cactus</name>
    <name type="synonym">Opuntia cardona</name>
    <dbReference type="NCBI Taxonomy" id="393608"/>
    <lineage>
        <taxon>Eukaryota</taxon>
        <taxon>Viridiplantae</taxon>
        <taxon>Streptophyta</taxon>
        <taxon>Embryophyta</taxon>
        <taxon>Tracheophyta</taxon>
        <taxon>Spermatophyta</taxon>
        <taxon>Magnoliopsida</taxon>
        <taxon>eudicotyledons</taxon>
        <taxon>Gunneridae</taxon>
        <taxon>Pentapetalae</taxon>
        <taxon>Caryophyllales</taxon>
        <taxon>Cactineae</taxon>
        <taxon>Cactaceae</taxon>
        <taxon>Opuntioideae</taxon>
        <taxon>Opuntia</taxon>
    </lineage>
</organism>
<dbReference type="AlphaFoldDB" id="A0A7C9AZD0"/>
<feature type="compositionally biased region" description="Pro residues" evidence="1">
    <location>
        <begin position="129"/>
        <end position="140"/>
    </location>
</feature>
<feature type="compositionally biased region" description="Polar residues" evidence="1">
    <location>
        <begin position="367"/>
        <end position="377"/>
    </location>
</feature>
<dbReference type="GO" id="GO:0072583">
    <property type="term" value="P:clathrin-dependent endocytosis"/>
    <property type="evidence" value="ECO:0007669"/>
    <property type="project" value="TreeGrafter"/>
</dbReference>
<evidence type="ECO:0008006" key="3">
    <source>
        <dbReference type="Google" id="ProtNLM"/>
    </source>
</evidence>
<dbReference type="PANTHER" id="PTHR23172:SF64">
    <property type="entry name" value="J DOMAIN-CONTAINING PROTEIN REQUIRED FOR CHLOROPLAST ACCUMULATION RESPONSE 1"/>
    <property type="match status" value="1"/>
</dbReference>
<dbReference type="InterPro" id="IPR036869">
    <property type="entry name" value="J_dom_sf"/>
</dbReference>
<feature type="compositionally biased region" description="Basic and acidic residues" evidence="1">
    <location>
        <begin position="205"/>
        <end position="223"/>
    </location>
</feature>
<dbReference type="GO" id="GO:0030276">
    <property type="term" value="F:clathrin binding"/>
    <property type="evidence" value="ECO:0007669"/>
    <property type="project" value="TreeGrafter"/>
</dbReference>